<evidence type="ECO:0000256" key="1">
    <source>
        <dbReference type="SAM" id="Phobius"/>
    </source>
</evidence>
<proteinExistence type="predicted"/>
<keyword evidence="1" id="KW-0812">Transmembrane</keyword>
<sequence length="62" mass="6866">MSNYIGSSKQKLDNKLIGLIVIVAMTFISINLEAVGVYNIKADGNVTNILIFNCEKYICILQ</sequence>
<evidence type="ECO:0000313" key="3">
    <source>
        <dbReference type="Proteomes" id="UP000597877"/>
    </source>
</evidence>
<organism evidence="2 3">
    <name type="scientific">Eubacterium segne</name>
    <dbReference type="NCBI Taxonomy" id="2763045"/>
    <lineage>
        <taxon>Bacteria</taxon>
        <taxon>Bacillati</taxon>
        <taxon>Bacillota</taxon>
        <taxon>Clostridia</taxon>
        <taxon>Eubacteriales</taxon>
        <taxon>Eubacteriaceae</taxon>
        <taxon>Eubacterium</taxon>
    </lineage>
</organism>
<feature type="transmembrane region" description="Helical" evidence="1">
    <location>
        <begin position="16"/>
        <end position="38"/>
    </location>
</feature>
<keyword evidence="1" id="KW-1133">Transmembrane helix</keyword>
<evidence type="ECO:0000313" key="2">
    <source>
        <dbReference type="EMBL" id="MBC5666512.1"/>
    </source>
</evidence>
<keyword evidence="3" id="KW-1185">Reference proteome</keyword>
<accession>A0ABR7EYU8</accession>
<dbReference type="RefSeq" id="WP_118589167.1">
    <property type="nucleotide sequence ID" value="NZ_JACOOZ010000001.1"/>
</dbReference>
<protein>
    <submittedName>
        <fullName evidence="2">Uncharacterized protein</fullName>
    </submittedName>
</protein>
<keyword evidence="1" id="KW-0472">Membrane</keyword>
<name>A0ABR7EYU8_9FIRM</name>
<dbReference type="EMBL" id="JACOOZ010000001">
    <property type="protein sequence ID" value="MBC5666512.1"/>
    <property type="molecule type" value="Genomic_DNA"/>
</dbReference>
<gene>
    <name evidence="2" type="ORF">H8S00_00655</name>
</gene>
<comment type="caution">
    <text evidence="2">The sequence shown here is derived from an EMBL/GenBank/DDBJ whole genome shotgun (WGS) entry which is preliminary data.</text>
</comment>
<reference evidence="2 3" key="1">
    <citation type="submission" date="2020-08" db="EMBL/GenBank/DDBJ databases">
        <title>Genome public.</title>
        <authorList>
            <person name="Liu C."/>
            <person name="Sun Q."/>
        </authorList>
    </citation>
    <scope>NUCLEOTIDE SEQUENCE [LARGE SCALE GENOMIC DNA]</scope>
    <source>
        <strain evidence="2 3">BX4</strain>
    </source>
</reference>
<dbReference type="Proteomes" id="UP000597877">
    <property type="component" value="Unassembled WGS sequence"/>
</dbReference>